<comment type="similarity">
    <text evidence="2 7">Belongs to the derlin family.</text>
</comment>
<reference evidence="9" key="1">
    <citation type="submission" date="2015-04" db="EMBL/GenBank/DDBJ databases">
        <title>Plastid of Nitzschia.</title>
        <authorList>
            <person name="Kamikawa R."/>
        </authorList>
    </citation>
    <scope>NUCLEOTIDE SEQUENCE</scope>
</reference>
<dbReference type="SUPFAM" id="SSF144091">
    <property type="entry name" value="Rhomboid-like"/>
    <property type="match status" value="1"/>
</dbReference>
<keyword evidence="5 7" id="KW-1133">Transmembrane helix</keyword>
<name>A0A0P0YV31_9STRA</name>
<dbReference type="GO" id="GO:0005789">
    <property type="term" value="C:endoplasmic reticulum membrane"/>
    <property type="evidence" value="ECO:0007669"/>
    <property type="project" value="UniProtKB-SubCell"/>
</dbReference>
<evidence type="ECO:0000256" key="1">
    <source>
        <dbReference type="ARBA" id="ARBA00004477"/>
    </source>
</evidence>
<feature type="transmembrane region" description="Helical" evidence="7">
    <location>
        <begin position="160"/>
        <end position="179"/>
    </location>
</feature>
<protein>
    <recommendedName>
        <fullName evidence="7">Derlin</fullName>
    </recommendedName>
</protein>
<organism evidence="9">
    <name type="scientific">Nitzschia sp. IriIs04</name>
    <dbReference type="NCBI Taxonomy" id="1444690"/>
    <lineage>
        <taxon>Eukaryota</taxon>
        <taxon>Sar</taxon>
        <taxon>Stramenopiles</taxon>
        <taxon>Ochrophyta</taxon>
        <taxon>Bacillariophyta</taxon>
        <taxon>Bacillariophyceae</taxon>
        <taxon>Bacillariophycidae</taxon>
        <taxon>Bacillariales</taxon>
        <taxon>Bacillariaceae</taxon>
        <taxon>Nitzschia</taxon>
    </lineage>
</organism>
<dbReference type="InterPro" id="IPR035952">
    <property type="entry name" value="Rhomboid-like_sf"/>
</dbReference>
<evidence type="ECO:0000313" key="9">
    <source>
        <dbReference type="EMBL" id="BAT25221.1"/>
    </source>
</evidence>
<dbReference type="AlphaFoldDB" id="A0A0P0YV31"/>
<dbReference type="EMBL" id="LC052639">
    <property type="protein sequence ID" value="BAT25221.1"/>
    <property type="molecule type" value="mRNA"/>
</dbReference>
<dbReference type="Pfam" id="PF04511">
    <property type="entry name" value="DER1"/>
    <property type="match status" value="1"/>
</dbReference>
<keyword evidence="3 7" id="KW-0812">Transmembrane</keyword>
<keyword evidence="6 7" id="KW-0472">Membrane</keyword>
<evidence type="ECO:0000256" key="3">
    <source>
        <dbReference type="ARBA" id="ARBA00022692"/>
    </source>
</evidence>
<evidence type="ECO:0000256" key="8">
    <source>
        <dbReference type="SAM" id="MobiDB-lite"/>
    </source>
</evidence>
<feature type="compositionally biased region" description="Gly residues" evidence="8">
    <location>
        <begin position="249"/>
        <end position="274"/>
    </location>
</feature>
<dbReference type="InterPro" id="IPR007599">
    <property type="entry name" value="DER1"/>
</dbReference>
<comment type="function">
    <text evidence="7">May be involved in the degradation of misfolded endoplasmic reticulum (ER) luminal proteins.</text>
</comment>
<evidence type="ECO:0000256" key="6">
    <source>
        <dbReference type="ARBA" id="ARBA00023136"/>
    </source>
</evidence>
<dbReference type="GO" id="GO:0006950">
    <property type="term" value="P:response to stress"/>
    <property type="evidence" value="ECO:0007669"/>
    <property type="project" value="UniProtKB-ARBA"/>
</dbReference>
<feature type="transmembrane region" description="Helical" evidence="7">
    <location>
        <begin position="63"/>
        <end position="88"/>
    </location>
</feature>
<evidence type="ECO:0000256" key="7">
    <source>
        <dbReference type="RuleBase" id="RU363059"/>
    </source>
</evidence>
<feature type="transmembrane region" description="Helical" evidence="7">
    <location>
        <begin position="28"/>
        <end position="51"/>
    </location>
</feature>
<gene>
    <name evidence="9" type="primary">hDer1-2</name>
</gene>
<evidence type="ECO:0000256" key="4">
    <source>
        <dbReference type="ARBA" id="ARBA00022824"/>
    </source>
</evidence>
<proteinExistence type="evidence at transcript level"/>
<evidence type="ECO:0000256" key="5">
    <source>
        <dbReference type="ARBA" id="ARBA00022989"/>
    </source>
</evidence>
<accession>A0A0P0YV31</accession>
<keyword evidence="4 7" id="KW-0256">Endoplasmic reticulum</keyword>
<sequence>MPVQNVAGVGDAAGPDQWFKSLPIITQYWFGATVVVTLAANFGIINPYLLFWSWNDIKSRLELWRFLTPFCFAGPFDFSTLMVVYLLVQFSKQYEVGGPFNTGAGGGTADYAFCLLLGAGSVLVTYPLLLGFVRLAPVFCRTLIYYVLYIWSKRNPTAQANIWGIPMAAIYLPFAYLAFNVFTGNSYMDLIHGMSVGHVYYFLVDVVPMVYGKDLLRTPQFLINYFGTGQYQPQQPMNAAPRQPAAAPAGGGGAPPAGGGGHNWGGGGRALGRN</sequence>
<comment type="subcellular location">
    <subcellularLocation>
        <location evidence="1 7">Endoplasmic reticulum membrane</location>
        <topology evidence="1 7">Multi-pass membrane protein</topology>
    </subcellularLocation>
</comment>
<dbReference type="PANTHER" id="PTHR11009">
    <property type="entry name" value="DER1-LIKE PROTEIN, DERLIN"/>
    <property type="match status" value="1"/>
</dbReference>
<feature type="region of interest" description="Disordered" evidence="8">
    <location>
        <begin position="234"/>
        <end position="274"/>
    </location>
</feature>
<feature type="transmembrane region" description="Helical" evidence="7">
    <location>
        <begin position="126"/>
        <end position="148"/>
    </location>
</feature>
<evidence type="ECO:0000256" key="2">
    <source>
        <dbReference type="ARBA" id="ARBA00008917"/>
    </source>
</evidence>
<feature type="compositionally biased region" description="Low complexity" evidence="8">
    <location>
        <begin position="234"/>
        <end position="248"/>
    </location>
</feature>